<proteinExistence type="predicted"/>
<organism evidence="1 2">
    <name type="scientific">Zalaria obscura</name>
    <dbReference type="NCBI Taxonomy" id="2024903"/>
    <lineage>
        <taxon>Eukaryota</taxon>
        <taxon>Fungi</taxon>
        <taxon>Dikarya</taxon>
        <taxon>Ascomycota</taxon>
        <taxon>Pezizomycotina</taxon>
        <taxon>Dothideomycetes</taxon>
        <taxon>Dothideomycetidae</taxon>
        <taxon>Dothideales</taxon>
        <taxon>Zalariaceae</taxon>
        <taxon>Zalaria</taxon>
    </lineage>
</organism>
<evidence type="ECO:0000313" key="1">
    <source>
        <dbReference type="EMBL" id="KAK8205638.1"/>
    </source>
</evidence>
<gene>
    <name evidence="1" type="ORF">M8818_004814</name>
</gene>
<accession>A0ACC3SBL1</accession>
<dbReference type="EMBL" id="JAMKPW020000023">
    <property type="protein sequence ID" value="KAK8205638.1"/>
    <property type="molecule type" value="Genomic_DNA"/>
</dbReference>
<keyword evidence="2" id="KW-1185">Reference proteome</keyword>
<name>A0ACC3SBL1_9PEZI</name>
<reference evidence="1" key="1">
    <citation type="submission" date="2024-02" db="EMBL/GenBank/DDBJ databases">
        <title>Metagenome Assembled Genome of Zalaria obscura JY119.</title>
        <authorList>
            <person name="Vighnesh L."/>
            <person name="Jagadeeshwari U."/>
            <person name="Venkata Ramana C."/>
            <person name="Sasikala C."/>
        </authorList>
    </citation>
    <scope>NUCLEOTIDE SEQUENCE</scope>
    <source>
        <strain evidence="1">JY119</strain>
    </source>
</reference>
<protein>
    <submittedName>
        <fullName evidence="1">Uncharacterized protein</fullName>
    </submittedName>
</protein>
<comment type="caution">
    <text evidence="1">The sequence shown here is derived from an EMBL/GenBank/DDBJ whole genome shotgun (WGS) entry which is preliminary data.</text>
</comment>
<sequence length="112" mass="12385">MTGRPFKFHQFTQPLKLQTNEGPQFYQQQGPECGITGVAGVAGATGAASIQSNVLRSKSTWTDSSSDQNVERCTFQHNEQFGSRLPSLAFTGYFPYMCLHGPMNKSVTQTCW</sequence>
<evidence type="ECO:0000313" key="2">
    <source>
        <dbReference type="Proteomes" id="UP001320706"/>
    </source>
</evidence>
<dbReference type="Proteomes" id="UP001320706">
    <property type="component" value="Unassembled WGS sequence"/>
</dbReference>